<organism evidence="1">
    <name type="scientific">Hanusia phi</name>
    <dbReference type="NCBI Taxonomy" id="3032"/>
    <lineage>
        <taxon>Eukaryota</taxon>
        <taxon>Cryptophyceae</taxon>
        <taxon>Pyrenomonadales</taxon>
        <taxon>Geminigeraceae</taxon>
        <taxon>Hanusia</taxon>
    </lineage>
</organism>
<dbReference type="AlphaFoldDB" id="A0A7S0HSC7"/>
<name>A0A7S0HSC7_9CRYP</name>
<accession>A0A7S0HSC7</accession>
<proteinExistence type="predicted"/>
<evidence type="ECO:0000313" key="1">
    <source>
        <dbReference type="EMBL" id="CAD8503682.1"/>
    </source>
</evidence>
<dbReference type="EMBL" id="HBEO01031145">
    <property type="protein sequence ID" value="CAD8503682.1"/>
    <property type="molecule type" value="Transcribed_RNA"/>
</dbReference>
<sequence length="192" mass="21818">MNRVVRPVQECWKQASESLYEKFKPAGDSAVERALQKQLKTAKVCAKSKKLCILLSLQNSLLQHEILSGPGTTHEFQEILWDKSKSFFGWTGFTVANPDDFFFRFYSLHRLVMYLASRRNGSGDDAFAGDDMGVVMSKLKEDMYEDLEQSCDVVSGLLLELGFKSLSFKQALEGLEPFVYRCTTSTRKKAKM</sequence>
<protein>
    <submittedName>
        <fullName evidence="1">Uncharacterized protein</fullName>
    </submittedName>
</protein>
<gene>
    <name evidence="1" type="ORF">HPHI1048_LOCUS21109</name>
</gene>
<reference evidence="1" key="1">
    <citation type="submission" date="2021-01" db="EMBL/GenBank/DDBJ databases">
        <authorList>
            <person name="Corre E."/>
            <person name="Pelletier E."/>
            <person name="Niang G."/>
            <person name="Scheremetjew M."/>
            <person name="Finn R."/>
            <person name="Kale V."/>
            <person name="Holt S."/>
            <person name="Cochrane G."/>
            <person name="Meng A."/>
            <person name="Brown T."/>
            <person name="Cohen L."/>
        </authorList>
    </citation>
    <scope>NUCLEOTIDE SEQUENCE</scope>
    <source>
        <strain evidence="1">CCMP325</strain>
    </source>
</reference>